<reference evidence="1" key="1">
    <citation type="journal article" date="2022" name="bioRxiv">
        <title>Sequencing and chromosome-scale assembly of the giantPleurodeles waltlgenome.</title>
        <authorList>
            <person name="Brown T."/>
            <person name="Elewa A."/>
            <person name="Iarovenko S."/>
            <person name="Subramanian E."/>
            <person name="Araus A.J."/>
            <person name="Petzold A."/>
            <person name="Susuki M."/>
            <person name="Suzuki K.-i.T."/>
            <person name="Hayashi T."/>
            <person name="Toyoda A."/>
            <person name="Oliveira C."/>
            <person name="Osipova E."/>
            <person name="Leigh N.D."/>
            <person name="Simon A."/>
            <person name="Yun M.H."/>
        </authorList>
    </citation>
    <scope>NUCLEOTIDE SEQUENCE</scope>
    <source>
        <strain evidence="1">20211129_DDA</strain>
        <tissue evidence="1">Liver</tissue>
    </source>
</reference>
<evidence type="ECO:0000313" key="2">
    <source>
        <dbReference type="Proteomes" id="UP001066276"/>
    </source>
</evidence>
<dbReference type="Proteomes" id="UP001066276">
    <property type="component" value="Chromosome 7"/>
</dbReference>
<accession>A0AAV7P379</accession>
<protein>
    <submittedName>
        <fullName evidence="1">Uncharacterized protein</fullName>
    </submittedName>
</protein>
<sequence length="110" mass="12922">MTYVREFKKDQKAHDVTRLMTRALKTNQRNLQLLATEYKAPHLYDLTIAVKVKPIPAKSKKVVVSEDKVFQFRPTRRFSNQPIPMNMELDSECRELCVPTVTQRFTNHES</sequence>
<gene>
    <name evidence="1" type="ORF">NDU88_001212</name>
</gene>
<keyword evidence="2" id="KW-1185">Reference proteome</keyword>
<proteinExistence type="predicted"/>
<name>A0AAV7P379_PLEWA</name>
<evidence type="ECO:0000313" key="1">
    <source>
        <dbReference type="EMBL" id="KAJ1122727.1"/>
    </source>
</evidence>
<dbReference type="AlphaFoldDB" id="A0AAV7P379"/>
<comment type="caution">
    <text evidence="1">The sequence shown here is derived from an EMBL/GenBank/DDBJ whole genome shotgun (WGS) entry which is preliminary data.</text>
</comment>
<dbReference type="EMBL" id="JANPWB010000011">
    <property type="protein sequence ID" value="KAJ1122727.1"/>
    <property type="molecule type" value="Genomic_DNA"/>
</dbReference>
<organism evidence="1 2">
    <name type="scientific">Pleurodeles waltl</name>
    <name type="common">Iberian ribbed newt</name>
    <dbReference type="NCBI Taxonomy" id="8319"/>
    <lineage>
        <taxon>Eukaryota</taxon>
        <taxon>Metazoa</taxon>
        <taxon>Chordata</taxon>
        <taxon>Craniata</taxon>
        <taxon>Vertebrata</taxon>
        <taxon>Euteleostomi</taxon>
        <taxon>Amphibia</taxon>
        <taxon>Batrachia</taxon>
        <taxon>Caudata</taxon>
        <taxon>Salamandroidea</taxon>
        <taxon>Salamandridae</taxon>
        <taxon>Pleurodelinae</taxon>
        <taxon>Pleurodeles</taxon>
    </lineage>
</organism>